<dbReference type="GO" id="GO:0035694">
    <property type="term" value="P:mitochondrial protein catabolic process"/>
    <property type="evidence" value="ECO:0007669"/>
    <property type="project" value="InterPro"/>
</dbReference>
<dbReference type="STRING" id="6185.A0A095A3H7"/>
<gene>
    <name evidence="15" type="ORF">MS3_08599</name>
</gene>
<keyword evidence="9" id="KW-0446">Lipid-binding</keyword>
<evidence type="ECO:0000256" key="11">
    <source>
        <dbReference type="ARBA" id="ARBA00023136"/>
    </source>
</evidence>
<feature type="coiled-coil region" evidence="13">
    <location>
        <begin position="118"/>
        <end position="152"/>
    </location>
</feature>
<evidence type="ECO:0000256" key="9">
    <source>
        <dbReference type="ARBA" id="ARBA00023121"/>
    </source>
</evidence>
<protein>
    <recommendedName>
        <fullName evidence="5">Mitochondria-eating protein</fullName>
    </recommendedName>
    <alternativeName>
        <fullName evidence="12">Spermatogenesis-associated protein 18</fullName>
    </alternativeName>
</protein>
<feature type="region of interest" description="Disordered" evidence="14">
    <location>
        <begin position="439"/>
        <end position="474"/>
    </location>
</feature>
<comment type="subcellular location">
    <subcellularLocation>
        <location evidence="3">Cytoplasm</location>
    </subcellularLocation>
    <subcellularLocation>
        <location evidence="2">Mitochondrion matrix</location>
    </subcellularLocation>
    <subcellularLocation>
        <location evidence="1">Mitochondrion outer membrane</location>
    </subcellularLocation>
</comment>
<dbReference type="InterPro" id="IPR031981">
    <property type="entry name" value="MIEAP_C"/>
</dbReference>
<dbReference type="PANTHER" id="PTHR21771">
    <property type="entry name" value="MITOCHONDRIA-EATING PROTEIN-RELATED"/>
    <property type="match status" value="1"/>
</dbReference>
<evidence type="ECO:0000256" key="12">
    <source>
        <dbReference type="ARBA" id="ARBA00032687"/>
    </source>
</evidence>
<dbReference type="EMBL" id="KL251379">
    <property type="protein sequence ID" value="KGB40134.1"/>
    <property type="molecule type" value="Genomic_DNA"/>
</dbReference>
<evidence type="ECO:0000256" key="6">
    <source>
        <dbReference type="ARBA" id="ARBA00022490"/>
    </source>
</evidence>
<evidence type="ECO:0000256" key="3">
    <source>
        <dbReference type="ARBA" id="ARBA00004496"/>
    </source>
</evidence>
<sequence length="474" mass="54065">MSESLNQLAKSGAFLILHENLERWASSYQTNTCDENVAMGCEIIELNARIQNQLFRLISICASEGGPYGGANAIKLRLLPLLGSGSVFSGFAVGKQTSNSNLFSPKTYESDISKYPRQDKYEVDLIETRKENNRLREQILSLEGENERLKTHIYCPNKNEYDFTKDNSGSLKNLPTSSKMYEEKDVGSLSLSAPSNLTPSMLTGVSPLSPNDPIQRYRQHILVMRFNELFSLHRVEAMGILRRYIDDYEASQKIIFYTVLDSFHVAKSHFRAYKNRVRKQIAANNLITTETLDELVQSYINIHASHSADISLLVKDACLALERRVPRIRRPSQNLGFEVIKDFLYETCKLAWECAALSHPLEICRPACENELIDEAKYRRSHDSSYPTLLIHHHIWPCLMQNERIVAKGEVCTRGNFNSYGFEIMSSDNRRGIDRYRSRISSRSCSPVRPSTSPELEQINKTNNKSPMGMEELK</sequence>
<dbReference type="PANTHER" id="PTHR21771:SF0">
    <property type="entry name" value="MITOCHONDRIA-EATING PROTEIN"/>
    <property type="match status" value="1"/>
</dbReference>
<reference evidence="15" key="1">
    <citation type="journal article" date="2012" name="Nat. Genet.">
        <title>Whole-genome sequence of Schistosoma haematobium.</title>
        <authorList>
            <person name="Young N.D."/>
            <person name="Jex A.R."/>
            <person name="Li B."/>
            <person name="Liu S."/>
            <person name="Yang L."/>
            <person name="Xiong Z."/>
            <person name="Li Y."/>
            <person name="Cantacessi C."/>
            <person name="Hall R.S."/>
            <person name="Xu X."/>
            <person name="Chen F."/>
            <person name="Wu X."/>
            <person name="Zerlotini A."/>
            <person name="Oliveira G."/>
            <person name="Hofmann A."/>
            <person name="Zhang G."/>
            <person name="Fang X."/>
            <person name="Kang Y."/>
            <person name="Campbell B.E."/>
            <person name="Loukas A."/>
            <person name="Ranganathan S."/>
            <person name="Rollinson D."/>
            <person name="Rinaldi G."/>
            <person name="Brindley P.J."/>
            <person name="Yang H."/>
            <person name="Wang J."/>
            <person name="Wang J."/>
            <person name="Gasser R.B."/>
        </authorList>
    </citation>
    <scope>NUCLEOTIDE SEQUENCE [LARGE SCALE GENOMIC DNA]</scope>
</reference>
<evidence type="ECO:0000256" key="4">
    <source>
        <dbReference type="ARBA" id="ARBA00008233"/>
    </source>
</evidence>
<dbReference type="GO" id="GO:0005759">
    <property type="term" value="C:mitochondrial matrix"/>
    <property type="evidence" value="ECO:0007669"/>
    <property type="project" value="UniProtKB-SubCell"/>
</dbReference>
<accession>A0A095A3H7</accession>
<keyword evidence="6" id="KW-0963">Cytoplasm</keyword>
<evidence type="ECO:0000256" key="2">
    <source>
        <dbReference type="ARBA" id="ARBA00004305"/>
    </source>
</evidence>
<organism evidence="15">
    <name type="scientific">Schistosoma haematobium</name>
    <name type="common">Blood fluke</name>
    <dbReference type="NCBI Taxonomy" id="6185"/>
    <lineage>
        <taxon>Eukaryota</taxon>
        <taxon>Metazoa</taxon>
        <taxon>Spiralia</taxon>
        <taxon>Lophotrochozoa</taxon>
        <taxon>Platyhelminthes</taxon>
        <taxon>Trematoda</taxon>
        <taxon>Digenea</taxon>
        <taxon>Strigeidida</taxon>
        <taxon>Schistosomatoidea</taxon>
        <taxon>Schistosomatidae</taxon>
        <taxon>Schistosoma</taxon>
    </lineage>
</organism>
<feature type="compositionally biased region" description="Low complexity" evidence="14">
    <location>
        <begin position="439"/>
        <end position="454"/>
    </location>
</feature>
<evidence type="ECO:0000256" key="14">
    <source>
        <dbReference type="SAM" id="MobiDB-lite"/>
    </source>
</evidence>
<proteinExistence type="inferred from homology"/>
<keyword evidence="8 13" id="KW-0175">Coiled coil</keyword>
<evidence type="ECO:0000256" key="10">
    <source>
        <dbReference type="ARBA" id="ARBA00023128"/>
    </source>
</evidence>
<dbReference type="AlphaFoldDB" id="A0A095A3H7"/>
<dbReference type="GO" id="GO:0008289">
    <property type="term" value="F:lipid binding"/>
    <property type="evidence" value="ECO:0007669"/>
    <property type="project" value="UniProtKB-KW"/>
</dbReference>
<dbReference type="GO" id="GO:0035695">
    <property type="term" value="P:mitophagy by internal vacuole formation"/>
    <property type="evidence" value="ECO:0007669"/>
    <property type="project" value="TreeGrafter"/>
</dbReference>
<keyword evidence="10" id="KW-0496">Mitochondrion</keyword>
<evidence type="ECO:0000256" key="8">
    <source>
        <dbReference type="ARBA" id="ARBA00023054"/>
    </source>
</evidence>
<dbReference type="Pfam" id="PF16026">
    <property type="entry name" value="MIEAP"/>
    <property type="match status" value="1"/>
</dbReference>
<comment type="similarity">
    <text evidence="4">Belongs to the MIEAP family.</text>
</comment>
<evidence type="ECO:0000256" key="13">
    <source>
        <dbReference type="SAM" id="Coils"/>
    </source>
</evidence>
<evidence type="ECO:0000256" key="7">
    <source>
        <dbReference type="ARBA" id="ARBA00022787"/>
    </source>
</evidence>
<name>A0A095A3H7_SCHHA</name>
<evidence type="ECO:0000256" key="5">
    <source>
        <dbReference type="ARBA" id="ARBA00019863"/>
    </source>
</evidence>
<dbReference type="InterPro" id="IPR026169">
    <property type="entry name" value="MIEAP"/>
</dbReference>
<evidence type="ECO:0000313" key="15">
    <source>
        <dbReference type="EMBL" id="KGB40134.1"/>
    </source>
</evidence>
<keyword evidence="7" id="KW-1000">Mitochondrion outer membrane</keyword>
<keyword evidence="11" id="KW-0472">Membrane</keyword>
<evidence type="ECO:0000256" key="1">
    <source>
        <dbReference type="ARBA" id="ARBA00004294"/>
    </source>
</evidence>
<dbReference type="GO" id="GO:0005741">
    <property type="term" value="C:mitochondrial outer membrane"/>
    <property type="evidence" value="ECO:0007669"/>
    <property type="project" value="UniProtKB-SubCell"/>
</dbReference>